<proteinExistence type="predicted"/>
<dbReference type="Pfam" id="PF00581">
    <property type="entry name" value="Rhodanese"/>
    <property type="match status" value="1"/>
</dbReference>
<keyword evidence="1" id="KW-0812">Transmembrane</keyword>
<dbReference type="AlphaFoldDB" id="A0A0B5FQJ2"/>
<evidence type="ECO:0000313" key="3">
    <source>
        <dbReference type="EMBL" id="AJF05866.1"/>
    </source>
</evidence>
<sequence length="165" mass="18132">MTWKYKRIIIEAVVIFCLGVVVGLSVNHRMVIDAFAGKVASKAAPPADSASVAQYPVPTFLEEVLAEREEGALLVDARVGELYREGHIAGAVSLPLADYETQLEQFKQDIDPDRTLILYCSGYGCPDSFDLGQVLLEEGFRDVRVYEGGMPEWRDQGLPVEKGAP</sequence>
<dbReference type="PANTHER" id="PTHR44086:SF13">
    <property type="entry name" value="THIOSULFATE SULFURTRANSFERASE PSPE"/>
    <property type="match status" value="1"/>
</dbReference>
<dbReference type="HOGENOM" id="CLU_089574_8_0_7"/>
<dbReference type="InterPro" id="IPR036873">
    <property type="entry name" value="Rhodanese-like_dom_sf"/>
</dbReference>
<dbReference type="EMBL" id="CP010311">
    <property type="protein sequence ID" value="AJF05866.1"/>
    <property type="molecule type" value="Genomic_DNA"/>
</dbReference>
<dbReference type="KEGG" id="gsb:GSUB_03845"/>
<keyword evidence="1" id="KW-0472">Membrane</keyword>
<dbReference type="SUPFAM" id="SSF52821">
    <property type="entry name" value="Rhodanese/Cell cycle control phosphatase"/>
    <property type="match status" value="1"/>
</dbReference>
<dbReference type="Proteomes" id="UP000035036">
    <property type="component" value="Chromosome"/>
</dbReference>
<keyword evidence="1" id="KW-1133">Transmembrane helix</keyword>
<dbReference type="OrthoDB" id="9789348at2"/>
<dbReference type="SMART" id="SM00450">
    <property type="entry name" value="RHOD"/>
    <property type="match status" value="1"/>
</dbReference>
<name>A0A0B5FQJ2_9BACT</name>
<accession>A0A0B5FQJ2</accession>
<evidence type="ECO:0000259" key="2">
    <source>
        <dbReference type="PROSITE" id="PS50206"/>
    </source>
</evidence>
<keyword evidence="4" id="KW-1185">Reference proteome</keyword>
<protein>
    <recommendedName>
        <fullName evidence="2">Rhodanese domain-containing protein</fullName>
    </recommendedName>
</protein>
<feature type="transmembrane region" description="Helical" evidence="1">
    <location>
        <begin position="7"/>
        <end position="26"/>
    </location>
</feature>
<evidence type="ECO:0000256" key="1">
    <source>
        <dbReference type="SAM" id="Phobius"/>
    </source>
</evidence>
<reference evidence="3 4" key="1">
    <citation type="journal article" date="2015" name="Genome Announc.">
        <title>Genomes of Geoalkalibacter ferrihydriticus Z-0531T and Geoalkalibacter subterraneus Red1T, Two Haloalkaliphilic Metal-Reducing Deltaproteobacteria.</title>
        <authorList>
            <person name="Badalamenti J.P."/>
            <person name="Krajmalnik-Brown R."/>
            <person name="Torres C.I."/>
            <person name="Bond D.R."/>
        </authorList>
    </citation>
    <scope>NUCLEOTIDE SEQUENCE [LARGE SCALE GENOMIC DNA]</scope>
    <source>
        <strain evidence="3 4">Red1</strain>
    </source>
</reference>
<dbReference type="PANTHER" id="PTHR44086">
    <property type="entry name" value="THIOSULFATE SULFURTRANSFERASE RDL2, MITOCHONDRIAL-RELATED"/>
    <property type="match status" value="1"/>
</dbReference>
<dbReference type="CDD" id="cd00158">
    <property type="entry name" value="RHOD"/>
    <property type="match status" value="1"/>
</dbReference>
<dbReference type="GO" id="GO:0004792">
    <property type="term" value="F:thiosulfate-cyanide sulfurtransferase activity"/>
    <property type="evidence" value="ECO:0007669"/>
    <property type="project" value="TreeGrafter"/>
</dbReference>
<dbReference type="STRING" id="483547.GSUB_03845"/>
<dbReference type="InterPro" id="IPR001763">
    <property type="entry name" value="Rhodanese-like_dom"/>
</dbReference>
<feature type="domain" description="Rhodanese" evidence="2">
    <location>
        <begin position="68"/>
        <end position="162"/>
    </location>
</feature>
<organism evidence="3 4">
    <name type="scientific">Geoalkalibacter subterraneus</name>
    <dbReference type="NCBI Taxonomy" id="483547"/>
    <lineage>
        <taxon>Bacteria</taxon>
        <taxon>Pseudomonadati</taxon>
        <taxon>Thermodesulfobacteriota</taxon>
        <taxon>Desulfuromonadia</taxon>
        <taxon>Desulfuromonadales</taxon>
        <taxon>Geoalkalibacteraceae</taxon>
        <taxon>Geoalkalibacter</taxon>
    </lineage>
</organism>
<dbReference type="RefSeq" id="WP_040199267.1">
    <property type="nucleotide sequence ID" value="NZ_CP010311.1"/>
</dbReference>
<dbReference type="Gene3D" id="3.40.250.10">
    <property type="entry name" value="Rhodanese-like domain"/>
    <property type="match status" value="1"/>
</dbReference>
<evidence type="ECO:0000313" key="4">
    <source>
        <dbReference type="Proteomes" id="UP000035036"/>
    </source>
</evidence>
<dbReference type="PROSITE" id="PS50206">
    <property type="entry name" value="RHODANESE_3"/>
    <property type="match status" value="1"/>
</dbReference>
<gene>
    <name evidence="3" type="ORF">GSUB_03845</name>
</gene>